<evidence type="ECO:0000313" key="2">
    <source>
        <dbReference type="Proteomes" id="UP000254869"/>
    </source>
</evidence>
<dbReference type="AlphaFoldDB" id="A0A370HZJ8"/>
<sequence>MTDGKKVEVDTNQLRNAAGKVDDVAARVWKTVTHLQDNLNDRGAPFGHDSYGKKFTEGESGYEKSSHNLMDGAVNLTRSLNKFTSSMRDAAQKMDDMDK</sequence>
<dbReference type="Proteomes" id="UP000254869">
    <property type="component" value="Unassembled WGS sequence"/>
</dbReference>
<dbReference type="RefSeq" id="WP_068006027.1">
    <property type="nucleotide sequence ID" value="NZ_QQBC01000010.1"/>
</dbReference>
<dbReference type="STRING" id="1210086.GCA_001613105_06592"/>
<evidence type="ECO:0008006" key="3">
    <source>
        <dbReference type="Google" id="ProtNLM"/>
    </source>
</evidence>
<proteinExistence type="predicted"/>
<gene>
    <name evidence="1" type="ORF">DFR76_11068</name>
</gene>
<reference evidence="1 2" key="1">
    <citation type="submission" date="2018-07" db="EMBL/GenBank/DDBJ databases">
        <title>Genomic Encyclopedia of Type Strains, Phase IV (KMG-IV): sequencing the most valuable type-strain genomes for metagenomic binning, comparative biology and taxonomic classification.</title>
        <authorList>
            <person name="Goeker M."/>
        </authorList>
    </citation>
    <scope>NUCLEOTIDE SEQUENCE [LARGE SCALE GENOMIC DNA]</scope>
    <source>
        <strain evidence="1 2">DSM 44290</strain>
    </source>
</reference>
<keyword evidence="2" id="KW-1185">Reference proteome</keyword>
<protein>
    <recommendedName>
        <fullName evidence="3">WXG100 family type VII secretion target</fullName>
    </recommendedName>
</protein>
<accession>A0A370HZJ8</accession>
<comment type="caution">
    <text evidence="1">The sequence shown here is derived from an EMBL/GenBank/DDBJ whole genome shotgun (WGS) entry which is preliminary data.</text>
</comment>
<evidence type="ECO:0000313" key="1">
    <source>
        <dbReference type="EMBL" id="RDI63371.1"/>
    </source>
</evidence>
<organism evidence="1 2">
    <name type="scientific">Nocardia pseudobrasiliensis</name>
    <dbReference type="NCBI Taxonomy" id="45979"/>
    <lineage>
        <taxon>Bacteria</taxon>
        <taxon>Bacillati</taxon>
        <taxon>Actinomycetota</taxon>
        <taxon>Actinomycetes</taxon>
        <taxon>Mycobacteriales</taxon>
        <taxon>Nocardiaceae</taxon>
        <taxon>Nocardia</taxon>
    </lineage>
</organism>
<dbReference type="EMBL" id="QQBC01000010">
    <property type="protein sequence ID" value="RDI63371.1"/>
    <property type="molecule type" value="Genomic_DNA"/>
</dbReference>
<name>A0A370HZJ8_9NOCA</name>
<dbReference type="Gene3D" id="1.10.287.1060">
    <property type="entry name" value="ESAT-6-like"/>
    <property type="match status" value="1"/>
</dbReference>